<feature type="signal peptide" evidence="1">
    <location>
        <begin position="1"/>
        <end position="26"/>
    </location>
</feature>
<proteinExistence type="predicted"/>
<dbReference type="PROSITE" id="PS51257">
    <property type="entry name" value="PROKAR_LIPOPROTEIN"/>
    <property type="match status" value="1"/>
</dbReference>
<dbReference type="InterPro" id="IPR019606">
    <property type="entry name" value="GerMN"/>
</dbReference>
<evidence type="ECO:0000256" key="1">
    <source>
        <dbReference type="SAM" id="SignalP"/>
    </source>
</evidence>
<keyword evidence="4" id="KW-1185">Reference proteome</keyword>
<organism evidence="3 4">
    <name type="scientific">Cohnella boryungensis</name>
    <dbReference type="NCBI Taxonomy" id="768479"/>
    <lineage>
        <taxon>Bacteria</taxon>
        <taxon>Bacillati</taxon>
        <taxon>Bacillota</taxon>
        <taxon>Bacilli</taxon>
        <taxon>Bacillales</taxon>
        <taxon>Paenibacillaceae</taxon>
        <taxon>Cohnella</taxon>
    </lineage>
</organism>
<feature type="chain" id="PRO_5046084941" evidence="1">
    <location>
        <begin position="27"/>
        <end position="357"/>
    </location>
</feature>
<evidence type="ECO:0000313" key="4">
    <source>
        <dbReference type="Proteomes" id="UP001595755"/>
    </source>
</evidence>
<accession>A0ABV8SGM2</accession>
<evidence type="ECO:0000313" key="3">
    <source>
        <dbReference type="EMBL" id="MFC4306107.1"/>
    </source>
</evidence>
<dbReference type="Proteomes" id="UP001595755">
    <property type="component" value="Unassembled WGS sequence"/>
</dbReference>
<dbReference type="RefSeq" id="WP_204601814.1">
    <property type="nucleotide sequence ID" value="NZ_JBHSED010000058.1"/>
</dbReference>
<evidence type="ECO:0000259" key="2">
    <source>
        <dbReference type="SMART" id="SM00909"/>
    </source>
</evidence>
<reference evidence="4" key="1">
    <citation type="journal article" date="2019" name="Int. J. Syst. Evol. Microbiol.">
        <title>The Global Catalogue of Microorganisms (GCM) 10K type strain sequencing project: providing services to taxonomists for standard genome sequencing and annotation.</title>
        <authorList>
            <consortium name="The Broad Institute Genomics Platform"/>
            <consortium name="The Broad Institute Genome Sequencing Center for Infectious Disease"/>
            <person name="Wu L."/>
            <person name="Ma J."/>
        </authorList>
    </citation>
    <scope>NUCLEOTIDE SEQUENCE [LARGE SCALE GENOMIC DNA]</scope>
    <source>
        <strain evidence="4">CGMCC 4.1641</strain>
    </source>
</reference>
<feature type="domain" description="GerMN" evidence="2">
    <location>
        <begin position="250"/>
        <end position="336"/>
    </location>
</feature>
<feature type="domain" description="GerMN" evidence="2">
    <location>
        <begin position="97"/>
        <end position="189"/>
    </location>
</feature>
<sequence length="357" mass="38162">MTTKSRKTGKLARWSALLLLLPLLSACNLGLGKTGGNAAGIDPPPSDIEQAMLSNVEEAAWAAGNDRITVYLLDRNGYLAPMSLREEPTASQSSAIAERAIAWMTVNKQLASQLPPGFTAVLPEGTKVSTVTENTPERTISVDFKAPFPGIAASRERKVIEALVWTLTELPGIDKVKLSVGGKPIRSLPSSGLPVDIVLTRGMGINLEKAKNVEPSHAMGVTLYFSSQSAEGEGYFVPVTRLIKRQADSAKAALEQLILGPRDTQALHATLAPGVAIEKLSRLADTVNVSLQDDSLISQSPVPAMMMESLVLTLTEATGAPQVSVVMNGDDSFLDSEQRSYSRPVSRPLYVNPTPQY</sequence>
<name>A0ABV8SGM2_9BACL</name>
<gene>
    <name evidence="3" type="ORF">ACFO1S_21990</name>
</gene>
<comment type="caution">
    <text evidence="3">The sequence shown here is derived from an EMBL/GenBank/DDBJ whole genome shotgun (WGS) entry which is preliminary data.</text>
</comment>
<dbReference type="EMBL" id="JBHSED010000058">
    <property type="protein sequence ID" value="MFC4306107.1"/>
    <property type="molecule type" value="Genomic_DNA"/>
</dbReference>
<keyword evidence="1" id="KW-0732">Signal</keyword>
<protein>
    <submittedName>
        <fullName evidence="3">GerMN domain-containing protein</fullName>
    </submittedName>
</protein>
<dbReference type="SMART" id="SM00909">
    <property type="entry name" value="Germane"/>
    <property type="match status" value="2"/>
</dbReference>
<dbReference type="Pfam" id="PF10646">
    <property type="entry name" value="Germane"/>
    <property type="match status" value="2"/>
</dbReference>